<dbReference type="InterPro" id="IPR039420">
    <property type="entry name" value="WalR-like"/>
</dbReference>
<dbReference type="PANTHER" id="PTHR48111">
    <property type="entry name" value="REGULATOR OF RPOS"/>
    <property type="match status" value="1"/>
</dbReference>
<comment type="subcellular location">
    <subcellularLocation>
        <location evidence="1">Cytoplasm</location>
    </subcellularLocation>
</comment>
<keyword evidence="4 14" id="KW-0597">Phosphoprotein</keyword>
<evidence type="ECO:0000313" key="18">
    <source>
        <dbReference type="EMBL" id="CDM70058.1"/>
    </source>
</evidence>
<dbReference type="SMART" id="SM00862">
    <property type="entry name" value="Trans_reg_C"/>
    <property type="match status" value="1"/>
</dbReference>
<dbReference type="AlphaFoldDB" id="W6S010"/>
<dbReference type="Gene3D" id="1.10.10.10">
    <property type="entry name" value="Winged helix-like DNA-binding domain superfamily/Winged helix DNA-binding domain"/>
    <property type="match status" value="1"/>
</dbReference>
<evidence type="ECO:0000256" key="13">
    <source>
        <dbReference type="ARBA" id="ARBA00039976"/>
    </source>
</evidence>
<accession>W6S010</accession>
<evidence type="ECO:0000256" key="3">
    <source>
        <dbReference type="ARBA" id="ARBA00022490"/>
    </source>
</evidence>
<dbReference type="InterPro" id="IPR001867">
    <property type="entry name" value="OmpR/PhoB-type_DNA-bd"/>
</dbReference>
<keyword evidence="9" id="KW-0010">Activator</keyword>
<keyword evidence="8 15" id="KW-0238">DNA-binding</keyword>
<evidence type="ECO:0000313" key="19">
    <source>
        <dbReference type="Proteomes" id="UP000019426"/>
    </source>
</evidence>
<dbReference type="SUPFAM" id="SSF52172">
    <property type="entry name" value="CheY-like"/>
    <property type="match status" value="1"/>
</dbReference>
<dbReference type="HOGENOM" id="CLU_000445_30_3_9"/>
<evidence type="ECO:0000256" key="8">
    <source>
        <dbReference type="ARBA" id="ARBA00023125"/>
    </source>
</evidence>
<dbReference type="PANTHER" id="PTHR48111:SF49">
    <property type="entry name" value="HEME RESPONSE REGULATOR HSSR"/>
    <property type="match status" value="1"/>
</dbReference>
<proteinExistence type="predicted"/>
<dbReference type="Gene3D" id="3.40.50.2300">
    <property type="match status" value="1"/>
</dbReference>
<evidence type="ECO:0000256" key="5">
    <source>
        <dbReference type="ARBA" id="ARBA00023012"/>
    </source>
</evidence>
<dbReference type="InterPro" id="IPR036388">
    <property type="entry name" value="WH-like_DNA-bd_sf"/>
</dbReference>
<dbReference type="GO" id="GO:0005829">
    <property type="term" value="C:cytosol"/>
    <property type="evidence" value="ECO:0007669"/>
    <property type="project" value="TreeGrafter"/>
</dbReference>
<evidence type="ECO:0000256" key="6">
    <source>
        <dbReference type="ARBA" id="ARBA00023015"/>
    </source>
</evidence>
<evidence type="ECO:0000256" key="10">
    <source>
        <dbReference type="ARBA" id="ARBA00023163"/>
    </source>
</evidence>
<dbReference type="PROSITE" id="PS51755">
    <property type="entry name" value="OMPR_PHOB"/>
    <property type="match status" value="1"/>
</dbReference>
<dbReference type="eggNOG" id="COG0745">
    <property type="taxonomic scope" value="Bacteria"/>
</dbReference>
<sequence>MVKILIVEDNNKLRKLIDVYLTHNGYKTYNATDGLEALNIINNNMIDLVICDIMMPNMDGFELIKELREIYTNLPILIVTAKESKEDKILGFKLGSDDYMVKPIDLEELLMRVKALLRRANINNEHKLTIGDVVLDYDKLTVTKGNEKIELPQKEFYLLYKLLSYPNKIFTRMQLMDDIWGMDVKSDEQTVNVHIRRLREKFSNYNEFEIVTVRGLGYKAVRKDD</sequence>
<keyword evidence="6" id="KW-0805">Transcription regulation</keyword>
<feature type="modified residue" description="4-aspartylphosphate" evidence="14">
    <location>
        <position position="52"/>
    </location>
</feature>
<evidence type="ECO:0000256" key="12">
    <source>
        <dbReference type="ARBA" id="ARBA00037471"/>
    </source>
</evidence>
<keyword evidence="19" id="KW-1185">Reference proteome</keyword>
<dbReference type="OrthoDB" id="9790442at2"/>
<dbReference type="InterPro" id="IPR016032">
    <property type="entry name" value="Sig_transdc_resp-reg_C-effctor"/>
</dbReference>
<comment type="function">
    <text evidence="12">Member of the two-component regulatory system HssS/HssR involved in intracellular heme homeostasis and tempering of staphylococcal virulence. Phosphorylated HssR binds to a direct repeat sequence within hrtAB promoter and activates the expression of hrtAB, an efflux pump, in response to extracellular heme, hemin, hemoglobin or blood.</text>
</comment>
<evidence type="ECO:0000256" key="4">
    <source>
        <dbReference type="ARBA" id="ARBA00022553"/>
    </source>
</evidence>
<dbReference type="Pfam" id="PF00486">
    <property type="entry name" value="Trans_reg_C"/>
    <property type="match status" value="1"/>
</dbReference>
<feature type="domain" description="Response regulatory" evidence="16">
    <location>
        <begin position="3"/>
        <end position="117"/>
    </location>
</feature>
<dbReference type="PROSITE" id="PS50110">
    <property type="entry name" value="RESPONSE_REGULATORY"/>
    <property type="match status" value="1"/>
</dbReference>
<dbReference type="CDD" id="cd00383">
    <property type="entry name" value="trans_reg_C"/>
    <property type="match status" value="1"/>
</dbReference>
<evidence type="ECO:0000256" key="14">
    <source>
        <dbReference type="PROSITE-ProRule" id="PRU00169"/>
    </source>
</evidence>
<evidence type="ECO:0000256" key="9">
    <source>
        <dbReference type="ARBA" id="ARBA00023159"/>
    </source>
</evidence>
<dbReference type="GO" id="GO:0000156">
    <property type="term" value="F:phosphorelay response regulator activity"/>
    <property type="evidence" value="ECO:0007669"/>
    <property type="project" value="TreeGrafter"/>
</dbReference>
<dbReference type="GO" id="GO:0006355">
    <property type="term" value="P:regulation of DNA-templated transcription"/>
    <property type="evidence" value="ECO:0007669"/>
    <property type="project" value="InterPro"/>
</dbReference>
<dbReference type="FunFam" id="3.40.50.2300:FF:000001">
    <property type="entry name" value="DNA-binding response regulator PhoB"/>
    <property type="match status" value="1"/>
</dbReference>
<dbReference type="STRING" id="1216932.CM240_2941"/>
<dbReference type="Gene3D" id="6.10.250.690">
    <property type="match status" value="1"/>
</dbReference>
<dbReference type="InterPro" id="IPR001789">
    <property type="entry name" value="Sig_transdc_resp-reg_receiver"/>
</dbReference>
<dbReference type="PATRIC" id="fig|1216932.3.peg.2907"/>
<feature type="domain" description="OmpR/PhoB-type" evidence="17">
    <location>
        <begin position="125"/>
        <end position="222"/>
    </location>
</feature>
<dbReference type="SMART" id="SM00448">
    <property type="entry name" value="REC"/>
    <property type="match status" value="1"/>
</dbReference>
<evidence type="ECO:0000256" key="1">
    <source>
        <dbReference type="ARBA" id="ARBA00004496"/>
    </source>
</evidence>
<feature type="DNA-binding region" description="OmpR/PhoB-type" evidence="15">
    <location>
        <begin position="125"/>
        <end position="222"/>
    </location>
</feature>
<dbReference type="GO" id="GO:0000976">
    <property type="term" value="F:transcription cis-regulatory region binding"/>
    <property type="evidence" value="ECO:0007669"/>
    <property type="project" value="TreeGrafter"/>
</dbReference>
<dbReference type="KEGG" id="clt:CM240_2941"/>
<dbReference type="SUPFAM" id="SSF46894">
    <property type="entry name" value="C-terminal effector domain of the bipartite response regulators"/>
    <property type="match status" value="1"/>
</dbReference>
<evidence type="ECO:0000259" key="17">
    <source>
        <dbReference type="PROSITE" id="PS51755"/>
    </source>
</evidence>
<evidence type="ECO:0000259" key="16">
    <source>
        <dbReference type="PROSITE" id="PS50110"/>
    </source>
</evidence>
<comment type="function">
    <text evidence="11">May play the central regulatory role in sporulation. It may be an element of the effector pathway responsible for the activation of sporulation genes in response to nutritional stress. Spo0A may act in concert with spo0H (a sigma factor) to control the expression of some genes that are critical to the sporulation process.</text>
</comment>
<dbReference type="Pfam" id="PF00072">
    <property type="entry name" value="Response_reg"/>
    <property type="match status" value="1"/>
</dbReference>
<dbReference type="RefSeq" id="WP_044040226.1">
    <property type="nucleotide sequence ID" value="NZ_HG917869.1"/>
</dbReference>
<keyword evidence="3" id="KW-0963">Cytoplasm</keyword>
<keyword evidence="7" id="KW-0843">Virulence</keyword>
<reference evidence="18 19" key="1">
    <citation type="submission" date="2013-11" db="EMBL/GenBank/DDBJ databases">
        <title>Complete genome sequence of Clostridum sp. M2/40.</title>
        <authorList>
            <person name="Wibberg D."/>
            <person name="Puehler A."/>
            <person name="Schlueter A."/>
        </authorList>
    </citation>
    <scope>NUCLEOTIDE SEQUENCE [LARGE SCALE GENOMIC DNA]</scope>
    <source>
        <strain evidence="19">M2/40</strain>
    </source>
</reference>
<dbReference type="InterPro" id="IPR011006">
    <property type="entry name" value="CheY-like_superfamily"/>
</dbReference>
<keyword evidence="10" id="KW-0804">Transcription</keyword>
<protein>
    <recommendedName>
        <fullName evidence="13">Heme response regulator HssR</fullName>
    </recommendedName>
    <alternativeName>
        <fullName evidence="2">Stage 0 sporulation protein A homolog</fullName>
    </alternativeName>
</protein>
<dbReference type="Proteomes" id="UP000019426">
    <property type="component" value="Chromosome M2/40_rep2"/>
</dbReference>
<keyword evidence="5" id="KW-0902">Two-component regulatory system</keyword>
<evidence type="ECO:0000256" key="11">
    <source>
        <dbReference type="ARBA" id="ARBA00024867"/>
    </source>
</evidence>
<evidence type="ECO:0000256" key="2">
    <source>
        <dbReference type="ARBA" id="ARBA00018672"/>
    </source>
</evidence>
<gene>
    <name evidence="18" type="ORF">CM240_2941</name>
</gene>
<evidence type="ECO:0000256" key="15">
    <source>
        <dbReference type="PROSITE-ProRule" id="PRU01091"/>
    </source>
</evidence>
<organism evidence="18 19">
    <name type="scientific">Clostridium bornimense</name>
    <dbReference type="NCBI Taxonomy" id="1216932"/>
    <lineage>
        <taxon>Bacteria</taxon>
        <taxon>Bacillati</taxon>
        <taxon>Bacillota</taxon>
        <taxon>Clostridia</taxon>
        <taxon>Eubacteriales</taxon>
        <taxon>Clostridiaceae</taxon>
        <taxon>Clostridium</taxon>
    </lineage>
</organism>
<dbReference type="EMBL" id="HG917869">
    <property type="protein sequence ID" value="CDM70058.1"/>
    <property type="molecule type" value="Genomic_DNA"/>
</dbReference>
<name>W6S010_9CLOT</name>
<evidence type="ECO:0000256" key="7">
    <source>
        <dbReference type="ARBA" id="ARBA00023026"/>
    </source>
</evidence>
<dbReference type="CDD" id="cd17574">
    <property type="entry name" value="REC_OmpR"/>
    <property type="match status" value="1"/>
</dbReference>
<dbReference type="GO" id="GO:0032993">
    <property type="term" value="C:protein-DNA complex"/>
    <property type="evidence" value="ECO:0007669"/>
    <property type="project" value="TreeGrafter"/>
</dbReference>